<name>A0A1V9YHJ9_9STRA</name>
<dbReference type="InterPro" id="IPR016171">
    <property type="entry name" value="Vanillyl_alc_oxidase_C-sub2"/>
</dbReference>
<keyword evidence="3" id="KW-0285">Flavoprotein</keyword>
<dbReference type="EMBL" id="JNBS01003866">
    <property type="protein sequence ID" value="OQR85182.1"/>
    <property type="molecule type" value="Genomic_DNA"/>
</dbReference>
<feature type="domain" description="FAD-binding oxidoreductase/transferase type 4 C-terminal" evidence="6">
    <location>
        <begin position="6"/>
        <end position="164"/>
    </location>
</feature>
<evidence type="ECO:0000256" key="1">
    <source>
        <dbReference type="ARBA" id="ARBA00001974"/>
    </source>
</evidence>
<keyword evidence="4" id="KW-0274">FAD</keyword>
<accession>A0A1V9YHJ9</accession>
<dbReference type="FunFam" id="3.30.70.2740:FF:000002">
    <property type="entry name" value="D-2-hydroxyglutarate dehydrogenase mitochondrial"/>
    <property type="match status" value="1"/>
</dbReference>
<evidence type="ECO:0000313" key="7">
    <source>
        <dbReference type="EMBL" id="OQR85182.1"/>
    </source>
</evidence>
<dbReference type="InterPro" id="IPR051264">
    <property type="entry name" value="FAD-oxidored/transferase_4"/>
</dbReference>
<proteinExistence type="inferred from homology"/>
<dbReference type="Gene3D" id="3.30.70.2740">
    <property type="match status" value="1"/>
</dbReference>
<feature type="non-terminal residue" evidence="7">
    <location>
        <position position="1"/>
    </location>
</feature>
<keyword evidence="8" id="KW-1185">Reference proteome</keyword>
<dbReference type="InterPro" id="IPR004113">
    <property type="entry name" value="FAD-bd_oxidored_4_C"/>
</dbReference>
<comment type="caution">
    <text evidence="7">The sequence shown here is derived from an EMBL/GenBank/DDBJ whole genome shotgun (WGS) entry which is preliminary data.</text>
</comment>
<evidence type="ECO:0000256" key="3">
    <source>
        <dbReference type="ARBA" id="ARBA00022630"/>
    </source>
</evidence>
<dbReference type="Gene3D" id="3.30.70.2190">
    <property type="match status" value="1"/>
</dbReference>
<dbReference type="SUPFAM" id="SSF55103">
    <property type="entry name" value="FAD-linked oxidases, C-terminal domain"/>
    <property type="match status" value="1"/>
</dbReference>
<dbReference type="GO" id="GO:0050660">
    <property type="term" value="F:flavin adenine dinucleotide binding"/>
    <property type="evidence" value="ECO:0007669"/>
    <property type="project" value="InterPro"/>
</dbReference>
<evidence type="ECO:0000259" key="6">
    <source>
        <dbReference type="Pfam" id="PF02913"/>
    </source>
</evidence>
<evidence type="ECO:0000256" key="5">
    <source>
        <dbReference type="ARBA" id="ARBA00023002"/>
    </source>
</evidence>
<dbReference type="Proteomes" id="UP000243217">
    <property type="component" value="Unassembled WGS sequence"/>
</dbReference>
<comment type="similarity">
    <text evidence="2">Belongs to the FAD-binding oxidoreductase/transferase type 4 family.</text>
</comment>
<dbReference type="STRING" id="74557.A0A1V9YHJ9"/>
<dbReference type="OrthoDB" id="5332616at2759"/>
<dbReference type="PANTHER" id="PTHR43716">
    <property type="entry name" value="D-2-HYDROXYGLUTARATE DEHYDROGENASE, MITOCHONDRIAL"/>
    <property type="match status" value="1"/>
</dbReference>
<sequence length="165" mass="18685">KLEAYLGNVMEAGTVVDGTVAQDAAQAKKLFGIREDITLALAQRGYVYKYDLSIPIDEYYNIVDDTRKRLEKHDAKVVGYGHLGDSNVHLNISTLSYDDDVMNELEPYLFEWTAQRRGSISAEHGIGTHKPHFLHLSKSPEAIRMMKQMKQVFDPNGILNPYKVD</sequence>
<dbReference type="Pfam" id="PF02913">
    <property type="entry name" value="FAD-oxidase_C"/>
    <property type="match status" value="1"/>
</dbReference>
<comment type="cofactor">
    <cofactor evidence="1">
        <name>FAD</name>
        <dbReference type="ChEBI" id="CHEBI:57692"/>
    </cofactor>
</comment>
<dbReference type="AlphaFoldDB" id="A0A1V9YHJ9"/>
<evidence type="ECO:0000313" key="8">
    <source>
        <dbReference type="Proteomes" id="UP000243217"/>
    </source>
</evidence>
<reference evidence="7 8" key="1">
    <citation type="journal article" date="2014" name="Genome Biol. Evol.">
        <title>The secreted proteins of Achlya hypogyna and Thraustotheca clavata identify the ancestral oomycete secretome and reveal gene acquisitions by horizontal gene transfer.</title>
        <authorList>
            <person name="Misner I."/>
            <person name="Blouin N."/>
            <person name="Leonard G."/>
            <person name="Richards T.A."/>
            <person name="Lane C.E."/>
        </authorList>
    </citation>
    <scope>NUCLEOTIDE SEQUENCE [LARGE SCALE GENOMIC DNA]</scope>
    <source>
        <strain evidence="7 8">ATCC 34112</strain>
    </source>
</reference>
<keyword evidence="5" id="KW-0560">Oxidoreductase</keyword>
<dbReference type="FunFam" id="1.10.45.10:FF:000001">
    <property type="entry name" value="D-lactate dehydrogenase mitochondrial"/>
    <property type="match status" value="1"/>
</dbReference>
<dbReference type="Gene3D" id="1.10.45.10">
    <property type="entry name" value="Vanillyl-alcohol Oxidase, Chain A, domain 4"/>
    <property type="match status" value="1"/>
</dbReference>
<protein>
    <submittedName>
        <fullName evidence="7">D-2-hydroxyglutarate dehydrogenase, mitochondrial</fullName>
    </submittedName>
</protein>
<organism evidence="7 8">
    <name type="scientific">Thraustotheca clavata</name>
    <dbReference type="NCBI Taxonomy" id="74557"/>
    <lineage>
        <taxon>Eukaryota</taxon>
        <taxon>Sar</taxon>
        <taxon>Stramenopiles</taxon>
        <taxon>Oomycota</taxon>
        <taxon>Saprolegniomycetes</taxon>
        <taxon>Saprolegniales</taxon>
        <taxon>Achlyaceae</taxon>
        <taxon>Thraustotheca</taxon>
    </lineage>
</organism>
<dbReference type="InterPro" id="IPR016164">
    <property type="entry name" value="FAD-linked_Oxase-like_C"/>
</dbReference>
<dbReference type="PANTHER" id="PTHR43716:SF1">
    <property type="entry name" value="D-2-HYDROXYGLUTARATE DEHYDROGENASE, MITOCHONDRIAL"/>
    <property type="match status" value="1"/>
</dbReference>
<dbReference type="GO" id="GO:0016491">
    <property type="term" value="F:oxidoreductase activity"/>
    <property type="evidence" value="ECO:0007669"/>
    <property type="project" value="UniProtKB-KW"/>
</dbReference>
<evidence type="ECO:0000256" key="2">
    <source>
        <dbReference type="ARBA" id="ARBA00008000"/>
    </source>
</evidence>
<dbReference type="GO" id="GO:0005739">
    <property type="term" value="C:mitochondrion"/>
    <property type="evidence" value="ECO:0007669"/>
    <property type="project" value="TreeGrafter"/>
</dbReference>
<evidence type="ECO:0000256" key="4">
    <source>
        <dbReference type="ARBA" id="ARBA00022827"/>
    </source>
</evidence>
<gene>
    <name evidence="7" type="ORF">THRCLA_10760</name>
</gene>